<evidence type="ECO:0000313" key="3">
    <source>
        <dbReference type="EMBL" id="KAK4771623.1"/>
    </source>
</evidence>
<dbReference type="Proteomes" id="UP001345219">
    <property type="component" value="Chromosome 24"/>
</dbReference>
<feature type="region of interest" description="Disordered" evidence="1">
    <location>
        <begin position="1"/>
        <end position="29"/>
    </location>
</feature>
<dbReference type="InterPro" id="IPR036249">
    <property type="entry name" value="Thioredoxin-like_sf"/>
</dbReference>
<proteinExistence type="predicted"/>
<dbReference type="PANTHER" id="PTHR45669">
    <property type="entry name" value="GLUTAREDOXIN DOMAIN-CONTAINING CYSTEINE-RICH PROTEIN CG12206-RELATED"/>
    <property type="match status" value="1"/>
</dbReference>
<accession>A0AAN7KWB4</accession>
<comment type="caution">
    <text evidence="3">The sequence shown here is derived from an EMBL/GenBank/DDBJ whole genome shotgun (WGS) entry which is preliminary data.</text>
</comment>
<dbReference type="EMBL" id="JAXIOK010000005">
    <property type="protein sequence ID" value="KAK4771623.1"/>
    <property type="molecule type" value="Genomic_DNA"/>
</dbReference>
<reference evidence="3 4" key="1">
    <citation type="journal article" date="2023" name="Hortic Res">
        <title>Pangenome of water caltrop reveals structural variations and asymmetric subgenome divergence after allopolyploidization.</title>
        <authorList>
            <person name="Zhang X."/>
            <person name="Chen Y."/>
            <person name="Wang L."/>
            <person name="Yuan Y."/>
            <person name="Fang M."/>
            <person name="Shi L."/>
            <person name="Lu R."/>
            <person name="Comes H.P."/>
            <person name="Ma Y."/>
            <person name="Chen Y."/>
            <person name="Huang G."/>
            <person name="Zhou Y."/>
            <person name="Zheng Z."/>
            <person name="Qiu Y."/>
        </authorList>
    </citation>
    <scope>NUCLEOTIDE SEQUENCE [LARGE SCALE GENOMIC DNA]</scope>
    <source>
        <tissue evidence="3">Roots</tissue>
    </source>
</reference>
<dbReference type="InterPro" id="IPR002109">
    <property type="entry name" value="Glutaredoxin"/>
</dbReference>
<dbReference type="SUPFAM" id="SSF52833">
    <property type="entry name" value="Thioredoxin-like"/>
    <property type="match status" value="1"/>
</dbReference>
<organism evidence="3 4">
    <name type="scientific">Trapa incisa</name>
    <dbReference type="NCBI Taxonomy" id="236973"/>
    <lineage>
        <taxon>Eukaryota</taxon>
        <taxon>Viridiplantae</taxon>
        <taxon>Streptophyta</taxon>
        <taxon>Embryophyta</taxon>
        <taxon>Tracheophyta</taxon>
        <taxon>Spermatophyta</taxon>
        <taxon>Magnoliopsida</taxon>
        <taxon>eudicotyledons</taxon>
        <taxon>Gunneridae</taxon>
        <taxon>Pentapetalae</taxon>
        <taxon>rosids</taxon>
        <taxon>malvids</taxon>
        <taxon>Myrtales</taxon>
        <taxon>Lythraceae</taxon>
        <taxon>Trapa</taxon>
    </lineage>
</organism>
<sequence length="344" mass="38172">MGCSASKSCTQIRRDPKTAATASSSSSSYSKLCSKSSPAALSLPRQLVHHPPLKKGDTYHLVSLTSSTYGSLFLIDRKNANFTSHAVSVSATDHQKKPSEISYTPKKVKEGMSQTGSRDCSLSPDAIINAWGMMDGLDDPDYHLSRSNKLCSLVERDDEVAMKATSFIYKDDLNSKEHVCLSHDSDGCCQVMLYFTSLRGIRKTFEDCCFVRMTLRGFQVSVDEKDISMDSCYKNELQSLLKGKPLILPQVIIRGNLIGGAEKIKQLNESGELGKLLEGLPVRDYRLICRNCGDARFVPCQSCSGSRKVFEEKAGRLRRCWDCNENGLKSADIFDFSCFLYTLP</sequence>
<evidence type="ECO:0000259" key="2">
    <source>
        <dbReference type="Pfam" id="PF00462"/>
    </source>
</evidence>
<evidence type="ECO:0000256" key="1">
    <source>
        <dbReference type="SAM" id="MobiDB-lite"/>
    </source>
</evidence>
<gene>
    <name evidence="3" type="ORF">SAY87_032155</name>
</gene>
<dbReference type="PANTHER" id="PTHR45669:SF18">
    <property type="entry name" value="GLUTAREDOXIN FAMILY PROTEIN"/>
    <property type="match status" value="1"/>
</dbReference>
<feature type="domain" description="Glutaredoxin" evidence="2">
    <location>
        <begin position="194"/>
        <end position="258"/>
    </location>
</feature>
<dbReference type="Gene3D" id="3.40.30.10">
    <property type="entry name" value="Glutaredoxin"/>
    <property type="match status" value="1"/>
</dbReference>
<dbReference type="Pfam" id="PF00462">
    <property type="entry name" value="Glutaredoxin"/>
    <property type="match status" value="1"/>
</dbReference>
<protein>
    <recommendedName>
        <fullName evidence="2">Glutaredoxin domain-containing protein</fullName>
    </recommendedName>
</protein>
<feature type="compositionally biased region" description="Polar residues" evidence="1">
    <location>
        <begin position="1"/>
        <end position="11"/>
    </location>
</feature>
<evidence type="ECO:0000313" key="4">
    <source>
        <dbReference type="Proteomes" id="UP001345219"/>
    </source>
</evidence>
<dbReference type="PROSITE" id="PS51354">
    <property type="entry name" value="GLUTAREDOXIN_2"/>
    <property type="match status" value="1"/>
</dbReference>
<dbReference type="Pfam" id="PF23733">
    <property type="entry name" value="GRXCR1-2_C"/>
    <property type="match status" value="1"/>
</dbReference>
<keyword evidence="4" id="KW-1185">Reference proteome</keyword>
<dbReference type="CDD" id="cd03031">
    <property type="entry name" value="GRX_GRX_like"/>
    <property type="match status" value="1"/>
</dbReference>
<dbReference type="AlphaFoldDB" id="A0AAN7KWB4"/>
<name>A0AAN7KWB4_9MYRT</name>